<dbReference type="PROSITE" id="PS50075">
    <property type="entry name" value="CARRIER"/>
    <property type="match status" value="2"/>
</dbReference>
<dbReference type="SMART" id="SM00823">
    <property type="entry name" value="PKS_PP"/>
    <property type="match status" value="2"/>
</dbReference>
<dbReference type="SUPFAM" id="SSF56801">
    <property type="entry name" value="Acetyl-CoA synthetase-like"/>
    <property type="match status" value="1"/>
</dbReference>
<dbReference type="InterPro" id="IPR029058">
    <property type="entry name" value="AB_hydrolase_fold"/>
</dbReference>
<dbReference type="GO" id="GO:0072330">
    <property type="term" value="P:monocarboxylic acid biosynthetic process"/>
    <property type="evidence" value="ECO:0007669"/>
    <property type="project" value="UniProtKB-ARBA"/>
</dbReference>
<keyword evidence="3" id="KW-0596">Phosphopantetheine</keyword>
<dbReference type="CDD" id="cd19540">
    <property type="entry name" value="LCL_NRPS-like"/>
    <property type="match status" value="1"/>
</dbReference>
<dbReference type="InterPro" id="IPR000873">
    <property type="entry name" value="AMP-dep_synth/lig_dom"/>
</dbReference>
<dbReference type="InterPro" id="IPR001242">
    <property type="entry name" value="Condensation_dom"/>
</dbReference>
<organism evidence="6 7">
    <name type="scientific">Streptomyces lydicus</name>
    <dbReference type="NCBI Taxonomy" id="47763"/>
    <lineage>
        <taxon>Bacteria</taxon>
        <taxon>Bacillati</taxon>
        <taxon>Actinomycetota</taxon>
        <taxon>Actinomycetes</taxon>
        <taxon>Kitasatosporales</taxon>
        <taxon>Streptomycetaceae</taxon>
        <taxon>Streptomyces</taxon>
    </lineage>
</organism>
<evidence type="ECO:0000256" key="1">
    <source>
        <dbReference type="ARBA" id="ARBA00001957"/>
    </source>
</evidence>
<dbReference type="SUPFAM" id="SSF53474">
    <property type="entry name" value="alpha/beta-Hydrolases"/>
    <property type="match status" value="1"/>
</dbReference>
<sequence length="1408" mass="148398">MTLDGTGAAPRGPQEEILRGLFAEVLDVPDVGPDDNFFALGGTSMLAVRMVNRIRAVLGVKIGVRALFRSQTAATLARHLHGEEPARRPVARVAPRPPSVPLSSGQRGLWFLDRLEGPSATYNVPLVTRIEGVVDEAALAAALGDLVARHEALRTLFGARDGEPTSRVLPPDEARTGLPVTTCTPDGLPAAVAAAAAHVFDLTAELPLYAELFTTAPDRSVLVLVAHHIACDGWSVSRLGRDLSVAYAARRHGRAPQWQPLPVQYADFALWQRAWLDEESVPGSAAARALAHWRTALRELPEELPLPADRPRPPRAGSAHGTLRLPVGASTRAAVKRLARDGHATELMVVQAALATLLTRMGAGTDIPLGTVVSGRGDELLDDVAGFFVNTLVLRTDTSGNPAFGELLARVREADLAAFRHQDLPFDRLVEELQPPRSLARHPLFQVMLSWAYGGDLGLDLAGTTCVTDRAQAQGAKFDLEFAFDERPDEDLLELSLTYSSALFDEPTARALGERLLRLLDRAAADPDRPVGELDLLTDAELTQVTRQWQGAVRPSAPGSLVAAFDARAATAPDATAVLDAGRTLTYAQLSDRAERLARRLIAAGVSADAPVPLLMERSADLLVAQLAVLKAGAAYLPLHAAHPVPRMRAAVEEAGSPVLLVDEAFRGHPVTAGPHTVLTVGAPAADAAAPPAGLPDVHPDQLAYVMYTSGSTGEPKGIGTTHQGVLDLARDSCWGLGPDDRVLFHAPHAFDAATYEIWVTLLSGGCVVVAPPGATDGDALAGLIDRYRITRVHLTAGLFRTVAEDHAGCFASVREVLTGGDAVSGQAVDRVRAACPDTVVRALYGPTETTLCVTQTSWLPGERAGGSVPLGRPMDNTRAYVLDEALRPVPAGVPGELYLAGAGLARGYTGRAALTAERFVACPFGGPGERMYRTGDLVRWDPHGRLVFLGRADDQVKIRGFRVEPAEVEAALSALPGVGQATVAVREDRTGDKLLVGYLVPDPAGPPVDTTALRARLADRLPDYMVPAALLTLDALPLTANGKLDRRALPAPRFAAADGGRAPRGPRESVLCRLFAEVLGIPQVGIDDGFFELGGHSLLATRLAHRIRAALGVDLGVPDVFRAPTVAGLSALLDEGTDGEGLGEVLTFRAEGERTPVFLIPAANGLSWCYAALLRHIPAGHPVHALQDPRLTADRAAPRTVRELAAGYLERLRAIRPNGPYILAGWSFGGTVAQQMAVDLAGRGEPPALLVLLDAYPGDVLGWGTSLDADALVPLALDGITAPEPPYEGGLPGAAALAAALRAAGSALGSLDDRAVGTLLRIAQHNVRALAEHRPGRYPGQVLFLDAAAPKHPAGPASEVWHPLLGGRVDSYAVACDHTGIVTADALAEAGPVIEAALKATEPLESP</sequence>
<dbReference type="Gene3D" id="3.30.559.10">
    <property type="entry name" value="Chloramphenicol acetyltransferase-like domain"/>
    <property type="match status" value="1"/>
</dbReference>
<dbReference type="InterPro" id="IPR025110">
    <property type="entry name" value="AMP-bd_C"/>
</dbReference>
<dbReference type="Gene3D" id="1.10.1200.10">
    <property type="entry name" value="ACP-like"/>
    <property type="match status" value="1"/>
</dbReference>
<dbReference type="PROSITE" id="PS00455">
    <property type="entry name" value="AMP_BINDING"/>
    <property type="match status" value="1"/>
</dbReference>
<dbReference type="InterPro" id="IPR001031">
    <property type="entry name" value="Thioesterase"/>
</dbReference>
<dbReference type="FunFam" id="1.10.1200.10:FF:000016">
    <property type="entry name" value="Non-ribosomal peptide synthase"/>
    <property type="match status" value="2"/>
</dbReference>
<dbReference type="Gene3D" id="3.40.50.980">
    <property type="match status" value="2"/>
</dbReference>
<dbReference type="InterPro" id="IPR036736">
    <property type="entry name" value="ACP-like_sf"/>
</dbReference>
<dbReference type="CDD" id="cd12117">
    <property type="entry name" value="A_NRPS_Srf_like"/>
    <property type="match status" value="1"/>
</dbReference>
<evidence type="ECO:0000259" key="5">
    <source>
        <dbReference type="PROSITE" id="PS50075"/>
    </source>
</evidence>
<dbReference type="PANTHER" id="PTHR45527:SF1">
    <property type="entry name" value="FATTY ACID SYNTHASE"/>
    <property type="match status" value="1"/>
</dbReference>
<dbReference type="GO" id="GO:0008610">
    <property type="term" value="P:lipid biosynthetic process"/>
    <property type="evidence" value="ECO:0007669"/>
    <property type="project" value="UniProtKB-ARBA"/>
</dbReference>
<keyword evidence="4" id="KW-0597">Phosphoprotein</keyword>
<dbReference type="Pfam" id="PF00668">
    <property type="entry name" value="Condensation"/>
    <property type="match status" value="1"/>
</dbReference>
<dbReference type="InterPro" id="IPR010071">
    <property type="entry name" value="AA_adenyl_dom"/>
</dbReference>
<dbReference type="GO" id="GO:0017000">
    <property type="term" value="P:antibiotic biosynthetic process"/>
    <property type="evidence" value="ECO:0007669"/>
    <property type="project" value="UniProtKB-ARBA"/>
</dbReference>
<protein>
    <recommendedName>
        <fullName evidence="5">Carrier domain-containing protein</fullName>
    </recommendedName>
</protein>
<dbReference type="GO" id="GO:0005829">
    <property type="term" value="C:cytosol"/>
    <property type="evidence" value="ECO:0007669"/>
    <property type="project" value="TreeGrafter"/>
</dbReference>
<dbReference type="NCBIfam" id="TIGR01733">
    <property type="entry name" value="AA-adenyl-dom"/>
    <property type="match status" value="1"/>
</dbReference>
<accession>A0A1D7VRD8</accession>
<dbReference type="Gene3D" id="2.30.38.10">
    <property type="entry name" value="Luciferase, Domain 3"/>
    <property type="match status" value="1"/>
</dbReference>
<dbReference type="Pfam" id="PF00975">
    <property type="entry name" value="Thioesterase"/>
    <property type="match status" value="1"/>
</dbReference>
<dbReference type="Proteomes" id="UP000094094">
    <property type="component" value="Chromosome"/>
</dbReference>
<dbReference type="SUPFAM" id="SSF47336">
    <property type="entry name" value="ACP-like"/>
    <property type="match status" value="2"/>
</dbReference>
<dbReference type="PANTHER" id="PTHR45527">
    <property type="entry name" value="NONRIBOSOMAL PEPTIDE SYNTHETASE"/>
    <property type="match status" value="1"/>
</dbReference>
<reference evidence="6 7" key="1">
    <citation type="submission" date="2016-09" db="EMBL/GenBank/DDBJ databases">
        <title>Complete genome sequencing of Streptomyces lydicus 103 and metabolic pathways analysis of antibiotic biosynthesis.</title>
        <authorList>
            <person name="Jia N."/>
            <person name="Ding M.-Z."/>
            <person name="Gao F."/>
            <person name="Yuan Y.-J."/>
        </authorList>
    </citation>
    <scope>NUCLEOTIDE SEQUENCE [LARGE SCALE GENOMIC DNA]</scope>
    <source>
        <strain evidence="6 7">103</strain>
    </source>
</reference>
<evidence type="ECO:0000256" key="4">
    <source>
        <dbReference type="ARBA" id="ARBA00022553"/>
    </source>
</evidence>
<dbReference type="InterPro" id="IPR020845">
    <property type="entry name" value="AMP-binding_CS"/>
</dbReference>
<dbReference type="RefSeq" id="WP_069571450.1">
    <property type="nucleotide sequence ID" value="NZ_CP017157.1"/>
</dbReference>
<dbReference type="GO" id="GO:0031177">
    <property type="term" value="F:phosphopantetheine binding"/>
    <property type="evidence" value="ECO:0007669"/>
    <property type="project" value="InterPro"/>
</dbReference>
<proteinExistence type="inferred from homology"/>
<dbReference type="Gene3D" id="3.30.559.30">
    <property type="entry name" value="Nonribosomal peptide synthetase, condensation domain"/>
    <property type="match status" value="1"/>
</dbReference>
<dbReference type="PROSITE" id="PS00012">
    <property type="entry name" value="PHOSPHOPANTETHEINE"/>
    <property type="match status" value="1"/>
</dbReference>
<dbReference type="Gene3D" id="3.40.50.1820">
    <property type="entry name" value="alpha/beta hydrolase"/>
    <property type="match status" value="1"/>
</dbReference>
<dbReference type="FunFam" id="2.30.38.10:FF:000001">
    <property type="entry name" value="Non-ribosomal peptide synthetase PvdI"/>
    <property type="match status" value="1"/>
</dbReference>
<feature type="domain" description="Carrier" evidence="5">
    <location>
        <begin position="9"/>
        <end position="84"/>
    </location>
</feature>
<evidence type="ECO:0000256" key="2">
    <source>
        <dbReference type="ARBA" id="ARBA00006432"/>
    </source>
</evidence>
<dbReference type="InterPro" id="IPR009081">
    <property type="entry name" value="PP-bd_ACP"/>
</dbReference>
<dbReference type="GO" id="GO:0044550">
    <property type="term" value="P:secondary metabolite biosynthetic process"/>
    <property type="evidence" value="ECO:0007669"/>
    <property type="project" value="TreeGrafter"/>
</dbReference>
<comment type="similarity">
    <text evidence="2">Belongs to the ATP-dependent AMP-binding enzyme family.</text>
</comment>
<evidence type="ECO:0000256" key="3">
    <source>
        <dbReference type="ARBA" id="ARBA00022450"/>
    </source>
</evidence>
<dbReference type="Gene3D" id="3.30.300.30">
    <property type="match status" value="1"/>
</dbReference>
<dbReference type="SUPFAM" id="SSF52777">
    <property type="entry name" value="CoA-dependent acyltransferases"/>
    <property type="match status" value="2"/>
</dbReference>
<dbReference type="InterPro" id="IPR023213">
    <property type="entry name" value="CAT-like_dom_sf"/>
</dbReference>
<dbReference type="InterPro" id="IPR020806">
    <property type="entry name" value="PKS_PP-bd"/>
</dbReference>
<dbReference type="KEGG" id="slc:SL103_26540"/>
<evidence type="ECO:0000313" key="6">
    <source>
        <dbReference type="EMBL" id="AOP49333.1"/>
    </source>
</evidence>
<dbReference type="InterPro" id="IPR006162">
    <property type="entry name" value="Ppantetheine_attach_site"/>
</dbReference>
<keyword evidence="7" id="KW-1185">Reference proteome</keyword>
<dbReference type="GO" id="GO:0043041">
    <property type="term" value="P:amino acid activation for nonribosomal peptide biosynthetic process"/>
    <property type="evidence" value="ECO:0007669"/>
    <property type="project" value="TreeGrafter"/>
</dbReference>
<dbReference type="Pfam" id="PF13193">
    <property type="entry name" value="AMP-binding_C"/>
    <property type="match status" value="1"/>
</dbReference>
<comment type="cofactor">
    <cofactor evidence="1">
        <name>pantetheine 4'-phosphate</name>
        <dbReference type="ChEBI" id="CHEBI:47942"/>
    </cofactor>
</comment>
<dbReference type="Pfam" id="PF00501">
    <property type="entry name" value="AMP-binding"/>
    <property type="match status" value="1"/>
</dbReference>
<dbReference type="FunFam" id="3.30.300.30:FF:000010">
    <property type="entry name" value="Enterobactin synthetase component F"/>
    <property type="match status" value="1"/>
</dbReference>
<dbReference type="GO" id="GO:0003824">
    <property type="term" value="F:catalytic activity"/>
    <property type="evidence" value="ECO:0007669"/>
    <property type="project" value="InterPro"/>
</dbReference>
<dbReference type="Pfam" id="PF00550">
    <property type="entry name" value="PP-binding"/>
    <property type="match status" value="2"/>
</dbReference>
<dbReference type="EMBL" id="CP017157">
    <property type="protein sequence ID" value="AOP49333.1"/>
    <property type="molecule type" value="Genomic_DNA"/>
</dbReference>
<gene>
    <name evidence="6" type="ORF">SL103_26540</name>
</gene>
<name>A0A1D7VRD8_9ACTN</name>
<feature type="domain" description="Carrier" evidence="5">
    <location>
        <begin position="1063"/>
        <end position="1138"/>
    </location>
</feature>
<dbReference type="InterPro" id="IPR045851">
    <property type="entry name" value="AMP-bd_C_sf"/>
</dbReference>
<evidence type="ECO:0000313" key="7">
    <source>
        <dbReference type="Proteomes" id="UP000094094"/>
    </source>
</evidence>